<evidence type="ECO:0000313" key="15">
    <source>
        <dbReference type="EMBL" id="EPQ62479.1"/>
    </source>
</evidence>
<evidence type="ECO:0000256" key="10">
    <source>
        <dbReference type="ARBA" id="ARBA00033102"/>
    </source>
</evidence>
<evidence type="ECO:0000256" key="4">
    <source>
        <dbReference type="ARBA" id="ARBA00011218"/>
    </source>
</evidence>
<keyword evidence="7 12" id="KW-0662">Pyridine nucleotide biosynthesis</keyword>
<dbReference type="EMBL" id="KE375176">
    <property type="protein sequence ID" value="EPQ62479.1"/>
    <property type="molecule type" value="Genomic_DNA"/>
</dbReference>
<dbReference type="GO" id="GO:0004514">
    <property type="term" value="F:nicotinate-nucleotide diphosphorylase (carboxylating) activity"/>
    <property type="evidence" value="ECO:0007669"/>
    <property type="project" value="UniProtKB-EC"/>
</dbReference>
<evidence type="ECO:0000259" key="14">
    <source>
        <dbReference type="Pfam" id="PF02749"/>
    </source>
</evidence>
<dbReference type="AlphaFoldDB" id="A0A061HEY0"/>
<dbReference type="GO" id="GO:0034213">
    <property type="term" value="P:quinolinate catabolic process"/>
    <property type="evidence" value="ECO:0007669"/>
    <property type="project" value="TreeGrafter"/>
</dbReference>
<dbReference type="Proteomes" id="UP000053110">
    <property type="component" value="Unassembled WGS sequence"/>
</dbReference>
<evidence type="ECO:0000256" key="2">
    <source>
        <dbReference type="ARBA" id="ARBA00004893"/>
    </source>
</evidence>
<comment type="catalytic activity">
    <reaction evidence="11 12">
        <text>nicotinate beta-D-ribonucleotide + CO2 + diphosphate = quinolinate + 5-phospho-alpha-D-ribose 1-diphosphate + 2 H(+)</text>
        <dbReference type="Rhea" id="RHEA:12733"/>
        <dbReference type="ChEBI" id="CHEBI:15378"/>
        <dbReference type="ChEBI" id="CHEBI:16526"/>
        <dbReference type="ChEBI" id="CHEBI:29959"/>
        <dbReference type="ChEBI" id="CHEBI:33019"/>
        <dbReference type="ChEBI" id="CHEBI:57502"/>
        <dbReference type="ChEBI" id="CHEBI:58017"/>
        <dbReference type="EC" id="2.4.2.19"/>
    </reaction>
</comment>
<dbReference type="InterPro" id="IPR013785">
    <property type="entry name" value="Aldolase_TIM"/>
</dbReference>
<dbReference type="InterPro" id="IPR004393">
    <property type="entry name" value="NadC"/>
</dbReference>
<dbReference type="EC" id="2.4.2.19" evidence="5 12"/>
<dbReference type="InterPro" id="IPR027277">
    <property type="entry name" value="NadC/ModD"/>
</dbReference>
<accession>A0A061HEY0</accession>
<feature type="domain" description="Quinolinate phosphoribosyl transferase N-terminal" evidence="14">
    <location>
        <begin position="36"/>
        <end position="114"/>
    </location>
</feature>
<evidence type="ECO:0000313" key="16">
    <source>
        <dbReference type="EMBL" id="SUZ12732.1"/>
    </source>
</evidence>
<sequence>MISPYAAALPISWKSQVASWFTEDCTSFDYAGYVVGDAEKTATLYGTTNGVLAGVPFFNEIFALAECTVKWLVDEGSVIQVGTEGTVALASVTGPVRKLLLGQRIAISMLSRCSAIATKSKTMRDLLTNAGYNGILAGTRKTTPGFRLVEKYGMMIGGVDGHRYDLSSMIMMKDNHIWAGKKMSDSIKAAKAAGGHTLKVEVEVDSEAAADSAAEAGADVIMLDNFDAEGAKEAAENIKKRWGEKLIVECSGSITADNITSYASKGKFHHFQNTQLTMICIDIDVISTSSVHQGVQLVYFSIKLNH</sequence>
<proteinExistence type="inferred from homology"/>
<dbReference type="InterPro" id="IPR036068">
    <property type="entry name" value="Nicotinate_pribotase-like_C"/>
</dbReference>
<keyword evidence="8 12" id="KW-0328">Glycosyltransferase</keyword>
<keyword evidence="9 12" id="KW-0808">Transferase</keyword>
<organism evidence="16">
    <name type="scientific">Blumeria graminis f. sp. tritici 96224</name>
    <dbReference type="NCBI Taxonomy" id="1268274"/>
    <lineage>
        <taxon>Eukaryota</taxon>
        <taxon>Fungi</taxon>
        <taxon>Dikarya</taxon>
        <taxon>Ascomycota</taxon>
        <taxon>Pezizomycotina</taxon>
        <taxon>Leotiomycetes</taxon>
        <taxon>Erysiphales</taxon>
        <taxon>Erysiphaceae</taxon>
        <taxon>Blumeria</taxon>
    </lineage>
</organism>
<dbReference type="InterPro" id="IPR002638">
    <property type="entry name" value="Quinolinate_PRibosylTrfase_C"/>
</dbReference>
<evidence type="ECO:0000256" key="3">
    <source>
        <dbReference type="ARBA" id="ARBA00009400"/>
    </source>
</evidence>
<dbReference type="SUPFAM" id="SSF54675">
    <property type="entry name" value="Nicotinate/Quinolinate PRTase N-terminal domain-like"/>
    <property type="match status" value="1"/>
</dbReference>
<dbReference type="InterPro" id="IPR022412">
    <property type="entry name" value="Quinolinate_PRibosylTrfase_N"/>
</dbReference>
<reference evidence="15" key="2">
    <citation type="submission" date="2013-01" db="EMBL/GenBank/DDBJ databases">
        <title>The wheat powdery mildew genome reveals unique evolution of an obligate biotroph.</title>
        <authorList>
            <person name="Oberhaensli S."/>
            <person name="Wicker T."/>
            <person name="Keller B."/>
        </authorList>
    </citation>
    <scope>NUCLEOTIDE SEQUENCE</scope>
    <source>
        <strain evidence="15">96224</strain>
    </source>
</reference>
<gene>
    <name evidence="15" type="ORF">BGT96224_866</name>
    <name evidence="16" type="ORF">BGT96224V2_LOCUS5896</name>
</gene>
<dbReference type="Gene3D" id="3.20.20.70">
    <property type="entry name" value="Aldolase class I"/>
    <property type="match status" value="1"/>
</dbReference>
<evidence type="ECO:0000256" key="6">
    <source>
        <dbReference type="ARBA" id="ARBA00020990"/>
    </source>
</evidence>
<evidence type="ECO:0000256" key="11">
    <source>
        <dbReference type="ARBA" id="ARBA00047445"/>
    </source>
</evidence>
<dbReference type="OrthoDB" id="10067394at2759"/>
<reference evidence="17" key="1">
    <citation type="journal article" date="2013" name="Nat. Genet.">
        <title>The wheat powdery mildew genome shows the unique evolution of an obligate biotroph.</title>
        <authorList>
            <person name="Wicker T."/>
            <person name="Oberhaensli S."/>
            <person name="Parlange F."/>
            <person name="Buchmann J.P."/>
            <person name="Shatalina M."/>
            <person name="Roffler S."/>
            <person name="Ben-David R."/>
            <person name="Dolezel J."/>
            <person name="Simkova H."/>
            <person name="Schulze-Lefert P."/>
            <person name="Spanu P.D."/>
            <person name="Bruggmann R."/>
            <person name="Amselem J."/>
            <person name="Quesneville H."/>
            <person name="Ver Loren van Themaat E."/>
            <person name="Paape T."/>
            <person name="Shimizu K.K."/>
            <person name="Keller B."/>
        </authorList>
    </citation>
    <scope>NUCLEOTIDE SEQUENCE [LARGE SCALE GENOMIC DNA]</scope>
    <source>
        <strain evidence="17">96224</strain>
    </source>
</reference>
<dbReference type="GO" id="GO:0009435">
    <property type="term" value="P:NAD+ biosynthetic process"/>
    <property type="evidence" value="ECO:0007669"/>
    <property type="project" value="UniProtKB-UniPathway"/>
</dbReference>
<dbReference type="EMBL" id="UIGY01000203">
    <property type="protein sequence ID" value="SUZ12732.1"/>
    <property type="molecule type" value="Genomic_DNA"/>
</dbReference>
<dbReference type="HOGENOM" id="CLU_039622_1_0_1"/>
<dbReference type="GO" id="GO:0005737">
    <property type="term" value="C:cytoplasm"/>
    <property type="evidence" value="ECO:0007669"/>
    <property type="project" value="TreeGrafter"/>
</dbReference>
<dbReference type="Pfam" id="PF01729">
    <property type="entry name" value="QRPTase_C"/>
    <property type="match status" value="1"/>
</dbReference>
<evidence type="ECO:0000256" key="9">
    <source>
        <dbReference type="ARBA" id="ARBA00022679"/>
    </source>
</evidence>
<evidence type="ECO:0000313" key="17">
    <source>
        <dbReference type="Proteomes" id="UP000053110"/>
    </source>
</evidence>
<dbReference type="SUPFAM" id="SSF51690">
    <property type="entry name" value="Nicotinate/Quinolinate PRTase C-terminal domain-like"/>
    <property type="match status" value="1"/>
</dbReference>
<evidence type="ECO:0000259" key="13">
    <source>
        <dbReference type="Pfam" id="PF01729"/>
    </source>
</evidence>
<evidence type="ECO:0000256" key="12">
    <source>
        <dbReference type="PIRNR" id="PIRNR006250"/>
    </source>
</evidence>
<evidence type="ECO:0000256" key="7">
    <source>
        <dbReference type="ARBA" id="ARBA00022642"/>
    </source>
</evidence>
<dbReference type="FunFam" id="3.20.20.70:FF:000090">
    <property type="entry name" value="Nicotinate-nucleotide pyrophosphorylase [carboxylating]"/>
    <property type="match status" value="1"/>
</dbReference>
<feature type="domain" description="Quinolinate phosphoribosyl transferase C-terminal" evidence="13">
    <location>
        <begin position="116"/>
        <end position="266"/>
    </location>
</feature>
<dbReference type="PANTHER" id="PTHR32179:SF3">
    <property type="entry name" value="NICOTINATE-NUCLEOTIDE PYROPHOSPHORYLASE [CARBOXYLATING]"/>
    <property type="match status" value="1"/>
</dbReference>
<dbReference type="NCBIfam" id="TIGR00078">
    <property type="entry name" value="nadC"/>
    <property type="match status" value="1"/>
</dbReference>
<comment type="function">
    <text evidence="1 12">Involved in the catabolism of quinolinic acid (QA).</text>
</comment>
<reference evidence="16" key="3">
    <citation type="submission" date="2018-07" db="EMBL/GenBank/DDBJ databases">
        <authorList>
            <person name="Quirk P.G."/>
            <person name="Krulwich T.A."/>
        </authorList>
    </citation>
    <scope>NUCLEOTIDE SEQUENCE</scope>
    <source>
        <strain evidence="16">96224</strain>
    </source>
</reference>
<dbReference type="Pfam" id="PF02749">
    <property type="entry name" value="QRPTase_N"/>
    <property type="match status" value="1"/>
</dbReference>
<dbReference type="PANTHER" id="PTHR32179">
    <property type="entry name" value="NICOTINATE-NUCLEOTIDE PYROPHOSPHORYLASE [CARBOXYLATING]"/>
    <property type="match status" value="1"/>
</dbReference>
<protein>
    <recommendedName>
        <fullName evidence="6 12">Nicotinate-nucleotide pyrophosphorylase [carboxylating]</fullName>
        <ecNumber evidence="5 12">2.4.2.19</ecNumber>
    </recommendedName>
    <alternativeName>
        <fullName evidence="10 12">Quinolinate phosphoribosyltransferase [decarboxylating]</fullName>
    </alternativeName>
</protein>
<evidence type="ECO:0000256" key="5">
    <source>
        <dbReference type="ARBA" id="ARBA00011944"/>
    </source>
</evidence>
<comment type="subunit">
    <text evidence="4 12">Hexamer formed by 3 homodimers.</text>
</comment>
<evidence type="ECO:0000256" key="1">
    <source>
        <dbReference type="ARBA" id="ARBA00003237"/>
    </source>
</evidence>
<dbReference type="Gene3D" id="3.90.1170.20">
    <property type="entry name" value="Quinolinate phosphoribosyl transferase, N-terminal domain"/>
    <property type="match status" value="1"/>
</dbReference>
<comment type="similarity">
    <text evidence="3 12">Belongs to the NadC/ModD family.</text>
</comment>
<dbReference type="PIRSF" id="PIRSF006250">
    <property type="entry name" value="NadC_ModD"/>
    <property type="match status" value="1"/>
</dbReference>
<dbReference type="UniPathway" id="UPA00253">
    <property type="reaction ID" value="UER00331"/>
</dbReference>
<comment type="pathway">
    <text evidence="2 12">Cofactor biosynthesis; NAD(+) biosynthesis; nicotinate D-ribonucleotide from quinolinate: step 1/1.</text>
</comment>
<evidence type="ECO:0000256" key="8">
    <source>
        <dbReference type="ARBA" id="ARBA00022676"/>
    </source>
</evidence>
<name>A0A061HEY0_BLUGR</name>
<dbReference type="InterPro" id="IPR037128">
    <property type="entry name" value="Quinolinate_PRibosylTase_N_sf"/>
</dbReference>